<accession>A0A6P2C6K0</accession>
<dbReference type="PROSITE" id="PS50850">
    <property type="entry name" value="MFS"/>
    <property type="match status" value="1"/>
</dbReference>
<dbReference type="CDD" id="cd17393">
    <property type="entry name" value="MFS_MosC_like"/>
    <property type="match status" value="1"/>
</dbReference>
<keyword evidence="4 6" id="KW-0472">Membrane</keyword>
<proteinExistence type="predicted"/>
<name>A0A6P2C6K0_9ACTN</name>
<dbReference type="GO" id="GO:0005886">
    <property type="term" value="C:plasma membrane"/>
    <property type="evidence" value="ECO:0007669"/>
    <property type="project" value="UniProtKB-SubCell"/>
</dbReference>
<dbReference type="Gene3D" id="1.20.1250.20">
    <property type="entry name" value="MFS general substrate transporter like domains"/>
    <property type="match status" value="2"/>
</dbReference>
<evidence type="ECO:0000313" key="8">
    <source>
        <dbReference type="EMBL" id="TVZ07059.1"/>
    </source>
</evidence>
<keyword evidence="2 6" id="KW-0812">Transmembrane</keyword>
<protein>
    <submittedName>
        <fullName evidence="8">MFS transporter</fullName>
    </submittedName>
</protein>
<dbReference type="Proteomes" id="UP000460272">
    <property type="component" value="Unassembled WGS sequence"/>
</dbReference>
<dbReference type="SUPFAM" id="SSF103473">
    <property type="entry name" value="MFS general substrate transporter"/>
    <property type="match status" value="1"/>
</dbReference>
<evidence type="ECO:0000256" key="4">
    <source>
        <dbReference type="ARBA" id="ARBA00023136"/>
    </source>
</evidence>
<dbReference type="OrthoDB" id="151222at2"/>
<evidence type="ECO:0000256" key="5">
    <source>
        <dbReference type="SAM" id="MobiDB-lite"/>
    </source>
</evidence>
<dbReference type="InterPro" id="IPR036259">
    <property type="entry name" value="MFS_trans_sf"/>
</dbReference>
<feature type="transmembrane region" description="Helical" evidence="6">
    <location>
        <begin position="169"/>
        <end position="188"/>
    </location>
</feature>
<feature type="domain" description="Major facilitator superfamily (MFS) profile" evidence="7">
    <location>
        <begin position="13"/>
        <end position="430"/>
    </location>
</feature>
<dbReference type="Pfam" id="PF07690">
    <property type="entry name" value="MFS_1"/>
    <property type="match status" value="1"/>
</dbReference>
<dbReference type="PANTHER" id="PTHR23514:SF13">
    <property type="entry name" value="INNER MEMBRANE PROTEIN YBJJ"/>
    <property type="match status" value="1"/>
</dbReference>
<evidence type="ECO:0000256" key="3">
    <source>
        <dbReference type="ARBA" id="ARBA00022989"/>
    </source>
</evidence>
<dbReference type="RefSeq" id="WP_145851814.1">
    <property type="nucleotide sequence ID" value="NZ_RPFW01000001.1"/>
</dbReference>
<feature type="transmembrane region" description="Helical" evidence="6">
    <location>
        <begin position="403"/>
        <end position="424"/>
    </location>
</feature>
<keyword evidence="9" id="KW-1185">Reference proteome</keyword>
<feature type="transmembrane region" description="Helical" evidence="6">
    <location>
        <begin position="375"/>
        <end position="397"/>
    </location>
</feature>
<reference evidence="8 9" key="1">
    <citation type="submission" date="2018-11" db="EMBL/GenBank/DDBJ databases">
        <title>Trebonia kvetii gen.nov., sp.nov., a novel acidophilic actinobacterium, and proposal of the new actinobacterial family Treboniaceae fam. nov.</title>
        <authorList>
            <person name="Rapoport D."/>
            <person name="Sagova-Mareckova M."/>
            <person name="Sedlacek I."/>
            <person name="Provaznik J."/>
            <person name="Kralova S."/>
            <person name="Pavlinic D."/>
            <person name="Benes V."/>
            <person name="Kopecky J."/>
        </authorList>
    </citation>
    <scope>NUCLEOTIDE SEQUENCE [LARGE SCALE GENOMIC DNA]</scope>
    <source>
        <strain evidence="8 9">15Tr583</strain>
    </source>
</reference>
<evidence type="ECO:0000313" key="9">
    <source>
        <dbReference type="Proteomes" id="UP000460272"/>
    </source>
</evidence>
<organism evidence="8 9">
    <name type="scientific">Trebonia kvetii</name>
    <dbReference type="NCBI Taxonomy" id="2480626"/>
    <lineage>
        <taxon>Bacteria</taxon>
        <taxon>Bacillati</taxon>
        <taxon>Actinomycetota</taxon>
        <taxon>Actinomycetes</taxon>
        <taxon>Streptosporangiales</taxon>
        <taxon>Treboniaceae</taxon>
        <taxon>Trebonia</taxon>
    </lineage>
</organism>
<feature type="region of interest" description="Disordered" evidence="5">
    <location>
        <begin position="189"/>
        <end position="220"/>
    </location>
</feature>
<evidence type="ECO:0000259" key="7">
    <source>
        <dbReference type="PROSITE" id="PS50850"/>
    </source>
</evidence>
<feature type="transmembrane region" description="Helical" evidence="6">
    <location>
        <begin position="78"/>
        <end position="96"/>
    </location>
</feature>
<feature type="transmembrane region" description="Helical" evidence="6">
    <location>
        <begin position="12"/>
        <end position="35"/>
    </location>
</feature>
<keyword evidence="3 6" id="KW-1133">Transmembrane helix</keyword>
<feature type="transmembrane region" description="Helical" evidence="6">
    <location>
        <begin position="313"/>
        <end position="334"/>
    </location>
</feature>
<feature type="transmembrane region" description="Helical" evidence="6">
    <location>
        <begin position="141"/>
        <end position="163"/>
    </location>
</feature>
<gene>
    <name evidence="8" type="ORF">EAS64_06985</name>
</gene>
<feature type="transmembrane region" description="Helical" evidence="6">
    <location>
        <begin position="47"/>
        <end position="66"/>
    </location>
</feature>
<dbReference type="EMBL" id="RPFW01000001">
    <property type="protein sequence ID" value="TVZ07059.1"/>
    <property type="molecule type" value="Genomic_DNA"/>
</dbReference>
<feature type="transmembrane region" description="Helical" evidence="6">
    <location>
        <begin position="102"/>
        <end position="120"/>
    </location>
</feature>
<evidence type="ECO:0000256" key="2">
    <source>
        <dbReference type="ARBA" id="ARBA00022692"/>
    </source>
</evidence>
<feature type="transmembrane region" description="Helical" evidence="6">
    <location>
        <begin position="281"/>
        <end position="301"/>
    </location>
</feature>
<comment type="caution">
    <text evidence="8">The sequence shown here is derived from an EMBL/GenBank/DDBJ whole genome shotgun (WGS) entry which is preliminary data.</text>
</comment>
<dbReference type="InterPro" id="IPR020846">
    <property type="entry name" value="MFS_dom"/>
</dbReference>
<dbReference type="InterPro" id="IPR051788">
    <property type="entry name" value="MFS_Transporter"/>
</dbReference>
<comment type="subcellular location">
    <subcellularLocation>
        <location evidence="1">Cell membrane</location>
        <topology evidence="1">Multi-pass membrane protein</topology>
    </subcellularLocation>
</comment>
<dbReference type="PANTHER" id="PTHR23514">
    <property type="entry name" value="BYPASS OF STOP CODON PROTEIN 6"/>
    <property type="match status" value="1"/>
</dbReference>
<feature type="transmembrane region" description="Helical" evidence="6">
    <location>
        <begin position="251"/>
        <end position="269"/>
    </location>
</feature>
<dbReference type="AlphaFoldDB" id="A0A6P2C6K0"/>
<evidence type="ECO:0000256" key="6">
    <source>
        <dbReference type="SAM" id="Phobius"/>
    </source>
</evidence>
<dbReference type="InterPro" id="IPR011701">
    <property type="entry name" value="MFS"/>
</dbReference>
<dbReference type="GO" id="GO:0022857">
    <property type="term" value="F:transmembrane transporter activity"/>
    <property type="evidence" value="ECO:0007669"/>
    <property type="project" value="InterPro"/>
</dbReference>
<sequence length="447" mass="45000">MRNSGRRGAVGPARWAVSAHFLIMGWCSGVWLARVPAAKTQAHLSDGTLGIALFAVPVGLVLGAALAERLVDRAGSSVLVRVTGLASCVGTTLPGFAHNLPVLMAALFVIGVAVGTLDVSQNAQGVRVEAAYGRPVMTSMHAFYSLGAILGSLAGGGFALAGIGLLPSLAAAGITGLIVDATAGFWLLPETPEPPNEPRGTQGQLYWPDGTQGQNDSGLAAPRASSEALATVPSSTQVTPAVVDRRQVRRLVLALGVLGICGLICEGAAGDWSAVYLRDNLGTSAGLAAFGFAAFSVTMTVGRAVGDRLIHRFGVVTVIRTSGVIATAGIALALSTRVPAVTIAGFTAFGAGLSIVVPQVFAAGGRADPERPGSGLARVVGLGYTGMAAGPAIIGVVANQIGLHLALVVLVVLAAWIAVAASALGEPRNRSGKLISPIADQKAAGIP</sequence>
<feature type="transmembrane region" description="Helical" evidence="6">
    <location>
        <begin position="340"/>
        <end position="363"/>
    </location>
</feature>
<evidence type="ECO:0000256" key="1">
    <source>
        <dbReference type="ARBA" id="ARBA00004651"/>
    </source>
</evidence>